<comment type="caution">
    <text evidence="2">The sequence shown here is derived from an EMBL/GenBank/DDBJ whole genome shotgun (WGS) entry which is preliminary data.</text>
</comment>
<name>A0A397T9Z6_9GLOM</name>
<dbReference type="STRING" id="658196.A0A397T9Z6"/>
<dbReference type="InterPro" id="IPR005135">
    <property type="entry name" value="Endo/exonuclease/phosphatase"/>
</dbReference>
<dbReference type="SUPFAM" id="SSF56219">
    <property type="entry name" value="DNase I-like"/>
    <property type="match status" value="1"/>
</dbReference>
<reference evidence="2 3" key="1">
    <citation type="submission" date="2018-06" db="EMBL/GenBank/DDBJ databases">
        <title>Comparative genomics reveals the genomic features of Rhizophagus irregularis, R. cerebriforme, R. diaphanum and Gigaspora rosea, and their symbiotic lifestyle signature.</title>
        <authorList>
            <person name="Morin E."/>
            <person name="San Clemente H."/>
            <person name="Chen E.C.H."/>
            <person name="De La Providencia I."/>
            <person name="Hainaut M."/>
            <person name="Kuo A."/>
            <person name="Kohler A."/>
            <person name="Murat C."/>
            <person name="Tang N."/>
            <person name="Roy S."/>
            <person name="Loubradou J."/>
            <person name="Henrissat B."/>
            <person name="Grigoriev I.V."/>
            <person name="Corradi N."/>
            <person name="Roux C."/>
            <person name="Martin F.M."/>
        </authorList>
    </citation>
    <scope>NUCLEOTIDE SEQUENCE [LARGE SCALE GENOMIC DNA]</scope>
    <source>
        <strain evidence="2 3">DAOM 227022</strain>
    </source>
</reference>
<keyword evidence="3" id="KW-1185">Reference proteome</keyword>
<dbReference type="GO" id="GO:0004519">
    <property type="term" value="F:endonuclease activity"/>
    <property type="evidence" value="ECO:0007669"/>
    <property type="project" value="UniProtKB-KW"/>
</dbReference>
<evidence type="ECO:0000313" key="3">
    <source>
        <dbReference type="Proteomes" id="UP000265703"/>
    </source>
</evidence>
<keyword evidence="2" id="KW-0269">Exonuclease</keyword>
<dbReference type="InterPro" id="IPR036691">
    <property type="entry name" value="Endo/exonu/phosph_ase_sf"/>
</dbReference>
<evidence type="ECO:0000259" key="1">
    <source>
        <dbReference type="Pfam" id="PF03372"/>
    </source>
</evidence>
<dbReference type="OrthoDB" id="2400004at2759"/>
<dbReference type="GO" id="GO:0004527">
    <property type="term" value="F:exonuclease activity"/>
    <property type="evidence" value="ECO:0007669"/>
    <property type="project" value="UniProtKB-KW"/>
</dbReference>
<feature type="domain" description="Endonuclease/exonuclease/phosphatase" evidence="1">
    <location>
        <begin position="144"/>
        <end position="342"/>
    </location>
</feature>
<gene>
    <name evidence="2" type="ORF">C1645_821567</name>
</gene>
<dbReference type="Pfam" id="PF03372">
    <property type="entry name" value="Exo_endo_phos"/>
    <property type="match status" value="1"/>
</dbReference>
<keyword evidence="2" id="KW-0378">Hydrolase</keyword>
<evidence type="ECO:0000313" key="2">
    <source>
        <dbReference type="EMBL" id="RIA91744.1"/>
    </source>
</evidence>
<dbReference type="Proteomes" id="UP000265703">
    <property type="component" value="Unassembled WGS sequence"/>
</dbReference>
<sequence>MIVDQLDSTHLSSSLPNLPTDQLSTQYLTPLSSTGVLDKSHSFIPSLTFASLVDSSIHPLFFDAPSVAIHRPPPQPVPLLPTIFLSLLHVRNNVSVSTSQLFNKFELPTEGYDFSSDHNFSFPTSTGGLSQYELLSSLTILHNNINGLRYNPTKLTQLAEFAFDSNAYLIGVTETNIDDKAGKFIPFNDHYKAYFSDYDGKIKEATFYFKGCTIHIGVVYIEPNNKANTTRITKLIKDKIFNYNRWEEPYIILGDFNTLRNKRLDHSRQKGHIGPANNLFISFDEFDYIDSFRELHPNSKTYSYAHDSIQTRIDYIWLSPAFTNTLLKADLLPSLDVTDSDHKINTISINFGFHISFNLHNFHSKCSKEKHKVYQYDKATKEQWSSYQTQVAATLRSNRTINLIDSSSPPSFD</sequence>
<organism evidence="2 3">
    <name type="scientific">Glomus cerebriforme</name>
    <dbReference type="NCBI Taxonomy" id="658196"/>
    <lineage>
        <taxon>Eukaryota</taxon>
        <taxon>Fungi</taxon>
        <taxon>Fungi incertae sedis</taxon>
        <taxon>Mucoromycota</taxon>
        <taxon>Glomeromycotina</taxon>
        <taxon>Glomeromycetes</taxon>
        <taxon>Glomerales</taxon>
        <taxon>Glomeraceae</taxon>
        <taxon>Glomus</taxon>
    </lineage>
</organism>
<proteinExistence type="predicted"/>
<accession>A0A397T9Z6</accession>
<dbReference type="EMBL" id="QKYT01000143">
    <property type="protein sequence ID" value="RIA91744.1"/>
    <property type="molecule type" value="Genomic_DNA"/>
</dbReference>
<dbReference type="Gene3D" id="3.60.10.10">
    <property type="entry name" value="Endonuclease/exonuclease/phosphatase"/>
    <property type="match status" value="1"/>
</dbReference>
<protein>
    <submittedName>
        <fullName evidence="2">Endonuclease/exonuclease/phosphatase</fullName>
    </submittedName>
</protein>
<keyword evidence="2" id="KW-0540">Nuclease</keyword>
<dbReference type="AlphaFoldDB" id="A0A397T9Z6"/>
<keyword evidence="2" id="KW-0255">Endonuclease</keyword>